<dbReference type="Pfam" id="PF13561">
    <property type="entry name" value="adh_short_C2"/>
    <property type="match status" value="1"/>
</dbReference>
<organism evidence="3 4">
    <name type="scientific">Phytohabitans flavus</name>
    <dbReference type="NCBI Taxonomy" id="1076124"/>
    <lineage>
        <taxon>Bacteria</taxon>
        <taxon>Bacillati</taxon>
        <taxon>Actinomycetota</taxon>
        <taxon>Actinomycetes</taxon>
        <taxon>Micromonosporales</taxon>
        <taxon>Micromonosporaceae</taxon>
    </lineage>
</organism>
<protein>
    <submittedName>
        <fullName evidence="3">Short-chain dehydrogenase</fullName>
    </submittedName>
</protein>
<name>A0A6F8Y137_9ACTN</name>
<accession>A0A6F8Y137</accession>
<dbReference type="RefSeq" id="WP_173039707.1">
    <property type="nucleotide sequence ID" value="NZ_AP022870.1"/>
</dbReference>
<evidence type="ECO:0000256" key="2">
    <source>
        <dbReference type="ARBA" id="ARBA00023002"/>
    </source>
</evidence>
<gene>
    <name evidence="3" type="ORF">Pflav_060910</name>
</gene>
<dbReference type="GO" id="GO:0016491">
    <property type="term" value="F:oxidoreductase activity"/>
    <property type="evidence" value="ECO:0007669"/>
    <property type="project" value="UniProtKB-KW"/>
</dbReference>
<keyword evidence="4" id="KW-1185">Reference proteome</keyword>
<dbReference type="InterPro" id="IPR036291">
    <property type="entry name" value="NAD(P)-bd_dom_sf"/>
</dbReference>
<dbReference type="InterPro" id="IPR002347">
    <property type="entry name" value="SDR_fam"/>
</dbReference>
<dbReference type="InterPro" id="IPR051122">
    <property type="entry name" value="SDR_DHRS6-like"/>
</dbReference>
<dbReference type="PANTHER" id="PTHR43477">
    <property type="entry name" value="DIHYDROANTICAPSIN 7-DEHYDROGENASE"/>
    <property type="match status" value="1"/>
</dbReference>
<dbReference type="Gene3D" id="3.40.50.720">
    <property type="entry name" value="NAD(P)-binding Rossmann-like Domain"/>
    <property type="match status" value="1"/>
</dbReference>
<sequence length="225" mass="23588">MSVVVVGGSAGIGLEVSRFFADLGDDVVLTSRDSGRAERVAKEVGARGVALDLAEPATIADALAGVERVDHLVLAAIERDHNTAAEYVIERAIRLVTLKLVGYTEVVHALVPKMHPGSSVVIFGGQAMQRPYPGSTTVSTVNGGVVGLVHTLASELAPIRVNGIHPGIVGDSPYWEGKPLDHVVARTPLGRLAAMDEVRDAVVFLLRNGAINGVNLPVDGGWLLK</sequence>
<dbReference type="SUPFAM" id="SSF51735">
    <property type="entry name" value="NAD(P)-binding Rossmann-fold domains"/>
    <property type="match status" value="1"/>
</dbReference>
<dbReference type="EMBL" id="AP022870">
    <property type="protein sequence ID" value="BCB79681.1"/>
    <property type="molecule type" value="Genomic_DNA"/>
</dbReference>
<dbReference type="CDD" id="cd05233">
    <property type="entry name" value="SDR_c"/>
    <property type="match status" value="1"/>
</dbReference>
<evidence type="ECO:0000313" key="4">
    <source>
        <dbReference type="Proteomes" id="UP000502508"/>
    </source>
</evidence>
<dbReference type="PANTHER" id="PTHR43477:SF1">
    <property type="entry name" value="DIHYDROANTICAPSIN 7-DEHYDROGENASE"/>
    <property type="match status" value="1"/>
</dbReference>
<reference evidence="3 4" key="2">
    <citation type="submission" date="2020-03" db="EMBL/GenBank/DDBJ databases">
        <authorList>
            <person name="Ichikawa N."/>
            <person name="Kimura A."/>
            <person name="Kitahashi Y."/>
            <person name="Uohara A."/>
        </authorList>
    </citation>
    <scope>NUCLEOTIDE SEQUENCE [LARGE SCALE GENOMIC DNA]</scope>
    <source>
        <strain evidence="3 4">NBRC 107702</strain>
    </source>
</reference>
<comment type="similarity">
    <text evidence="1">Belongs to the short-chain dehydrogenases/reductases (SDR) family.</text>
</comment>
<evidence type="ECO:0000313" key="3">
    <source>
        <dbReference type="EMBL" id="BCB79681.1"/>
    </source>
</evidence>
<evidence type="ECO:0000256" key="1">
    <source>
        <dbReference type="ARBA" id="ARBA00006484"/>
    </source>
</evidence>
<dbReference type="Proteomes" id="UP000502508">
    <property type="component" value="Chromosome"/>
</dbReference>
<dbReference type="AlphaFoldDB" id="A0A6F8Y137"/>
<dbReference type="PRINTS" id="PR00081">
    <property type="entry name" value="GDHRDH"/>
</dbReference>
<proteinExistence type="inferred from homology"/>
<keyword evidence="2" id="KW-0560">Oxidoreductase</keyword>
<reference evidence="3 4" key="1">
    <citation type="submission" date="2020-03" db="EMBL/GenBank/DDBJ databases">
        <title>Whole genome shotgun sequence of Phytohabitans flavus NBRC 107702.</title>
        <authorList>
            <person name="Komaki H."/>
            <person name="Tamura T."/>
        </authorList>
    </citation>
    <scope>NUCLEOTIDE SEQUENCE [LARGE SCALE GENOMIC DNA]</scope>
    <source>
        <strain evidence="3 4">NBRC 107702</strain>
    </source>
</reference>
<dbReference type="KEGG" id="pfla:Pflav_060910"/>